<protein>
    <submittedName>
        <fullName evidence="1">Uncharacterized protein</fullName>
    </submittedName>
</protein>
<dbReference type="EMBL" id="AP025739">
    <property type="protein sequence ID" value="BDI28394.1"/>
    <property type="molecule type" value="Genomic_DNA"/>
</dbReference>
<sequence length="177" mass="20412">MQAPHQCDLYDYRVTWCRAYPNDISGDQLTIEGGGKPYRIFLDSREIMSVSEWRAPLDNTESPDDIETKGVLVCCGFNAGASREYMIFAQFPGNQWKRVLDVHCAHSNDKHRPEFVDLDGDTIPEVVVTPDYWPIYSDVGMKAGAQKMTSQIWKWSTSRKTYILKTTRPYLQRLRPL</sequence>
<dbReference type="Proteomes" id="UP000287394">
    <property type="component" value="Chromosome"/>
</dbReference>
<proteinExistence type="predicted"/>
<reference evidence="1 2" key="1">
    <citation type="journal article" date="2019" name="Int. J. Syst. Evol. Microbiol.">
        <title>Capsulimonas corticalis gen. nov., sp. nov., an aerobic capsulated bacterium, of a novel bacterial order, Capsulimonadales ord. nov., of the class Armatimonadia of the phylum Armatimonadetes.</title>
        <authorList>
            <person name="Li J."/>
            <person name="Kudo C."/>
            <person name="Tonouchi A."/>
        </authorList>
    </citation>
    <scope>NUCLEOTIDE SEQUENCE [LARGE SCALE GENOMIC DNA]</scope>
    <source>
        <strain evidence="1 2">AX-7</strain>
    </source>
</reference>
<accession>A0A402D2U7</accession>
<evidence type="ECO:0000313" key="2">
    <source>
        <dbReference type="Proteomes" id="UP000287394"/>
    </source>
</evidence>
<name>A0A402D2U7_9BACT</name>
<gene>
    <name evidence="1" type="ORF">CCAX7_004450</name>
</gene>
<dbReference type="KEGG" id="ccot:CCAX7_004450"/>
<organism evidence="1 2">
    <name type="scientific">Capsulimonas corticalis</name>
    <dbReference type="NCBI Taxonomy" id="2219043"/>
    <lineage>
        <taxon>Bacteria</taxon>
        <taxon>Bacillati</taxon>
        <taxon>Armatimonadota</taxon>
        <taxon>Armatimonadia</taxon>
        <taxon>Capsulimonadales</taxon>
        <taxon>Capsulimonadaceae</taxon>
        <taxon>Capsulimonas</taxon>
    </lineage>
</organism>
<dbReference type="AlphaFoldDB" id="A0A402D2U7"/>
<keyword evidence="2" id="KW-1185">Reference proteome</keyword>
<evidence type="ECO:0000313" key="1">
    <source>
        <dbReference type="EMBL" id="BDI28394.1"/>
    </source>
</evidence>